<reference evidence="2 3" key="1">
    <citation type="submission" date="2016-03" db="EMBL/GenBank/DDBJ databases">
        <title>Draft genome sequence of the Fonsecaea monophora CBS 269.37.</title>
        <authorList>
            <person name="Bombassaro A."/>
            <person name="Vinicius W.A."/>
            <person name="De Hoog S."/>
            <person name="Sun J."/>
            <person name="Souza E.M."/>
            <person name="Raittz R.T."/>
            <person name="Costa F."/>
            <person name="Leao A.C."/>
            <person name="Tadra-Sfeir M.Z."/>
            <person name="Baura V."/>
            <person name="Balsanelli E."/>
            <person name="Pedrosa F.O."/>
            <person name="Moreno L.F."/>
            <person name="Steffens M.B."/>
            <person name="Xi L."/>
            <person name="Bocca A.L."/>
            <person name="Felipe M.S."/>
            <person name="Teixeira M."/>
            <person name="Telles Filho F.Q."/>
            <person name="Azevedo C.M."/>
            <person name="Gomes R."/>
            <person name="Vicente V.A."/>
        </authorList>
    </citation>
    <scope>NUCLEOTIDE SEQUENCE [LARGE SCALE GENOMIC DNA]</scope>
    <source>
        <strain evidence="2 3">CBS 269.37</strain>
    </source>
</reference>
<dbReference type="Proteomes" id="UP000077002">
    <property type="component" value="Unassembled WGS sequence"/>
</dbReference>
<dbReference type="OrthoDB" id="5310633at2759"/>
<evidence type="ECO:0000313" key="3">
    <source>
        <dbReference type="Proteomes" id="UP000077002"/>
    </source>
</evidence>
<organism evidence="2 3">
    <name type="scientific">Fonsecaea monophora</name>
    <dbReference type="NCBI Taxonomy" id="254056"/>
    <lineage>
        <taxon>Eukaryota</taxon>
        <taxon>Fungi</taxon>
        <taxon>Dikarya</taxon>
        <taxon>Ascomycota</taxon>
        <taxon>Pezizomycotina</taxon>
        <taxon>Eurotiomycetes</taxon>
        <taxon>Chaetothyriomycetidae</taxon>
        <taxon>Chaetothyriales</taxon>
        <taxon>Herpotrichiellaceae</taxon>
        <taxon>Fonsecaea</taxon>
    </lineage>
</organism>
<evidence type="ECO:0000313" key="2">
    <source>
        <dbReference type="EMBL" id="OAG41090.1"/>
    </source>
</evidence>
<dbReference type="RefSeq" id="XP_022513042.1">
    <property type="nucleotide sequence ID" value="XM_022654675.1"/>
</dbReference>
<name>A0A177FBY1_9EURO</name>
<comment type="caution">
    <text evidence="2">The sequence shown here is derived from an EMBL/GenBank/DDBJ whole genome shotgun (WGS) entry which is preliminary data.</text>
</comment>
<gene>
    <name evidence="2" type="ORF">AYO21_04703</name>
</gene>
<dbReference type="AlphaFoldDB" id="A0A177FBY1"/>
<protein>
    <submittedName>
        <fullName evidence="2">Uncharacterized protein</fullName>
    </submittedName>
</protein>
<keyword evidence="3" id="KW-1185">Reference proteome</keyword>
<sequence>MSIHPQIPTTFSQRKKVPTLFSPTPLPLSISVSMLFLSTLHIPLLVLGLVSNTLALVAPRAVADCPTNGFQSGRKCIPYVENKDIAGIKFSLYTWADPKAPASPVADPKYLKPLQSAAAKVLPVYADLMQTKVKTVRVYLTEEDGTRRGATDYHESDPTICSVRVIGSGDGPSSDIESVQQALVHELYHCVQRTFDMEKPVQDDSLPNNWWFEGSAEYFGNFFFPDTKPDHMQKYDPASPLYNQKHDFGYPGSLFFQHLSNIFTSNKEIHDWVVSRRGTISSTLQNERQWLSSDSFITKPFPSFATAFKDDLILYSNGEPVPRDFKVNLHTATSTLSDEPGVYDAKTYTRPWTIWETLDVALPDKRDISFKYTVPSGQGSNVVLQYSKDGEKSWKTAGKGATVKVDCGSKKYTFLATSTGNGDVKTPVLVTIEFTVKKKKKGSNKHKAKRDETDGDPSPSEGLEYNPRVLRAADTPPREIIVVSLDDDDGDDDGDDEGDSCSTDKCIVGDWNLDVPSMQAFLSEQLSASDVAISNVAVTGSSSFSVKKDLSSAMTFKGLDIAYDGSASGYDFHTLIDITGSVDGTLKLGKTAAGGDSFTWTNVKSQGLAKTTTTIAGFDDPTELDISLDQQYGSDTQVHYTCTDKTLQMSGYVDSKFTWAYTWTREIVA</sequence>
<dbReference type="EMBL" id="LVKK01000027">
    <property type="protein sequence ID" value="OAG41090.1"/>
    <property type="molecule type" value="Genomic_DNA"/>
</dbReference>
<feature type="region of interest" description="Disordered" evidence="1">
    <location>
        <begin position="441"/>
        <end position="470"/>
    </location>
</feature>
<proteinExistence type="predicted"/>
<evidence type="ECO:0000256" key="1">
    <source>
        <dbReference type="SAM" id="MobiDB-lite"/>
    </source>
</evidence>
<accession>A0A177FBY1</accession>
<dbReference type="GeneID" id="34599872"/>